<organism evidence="2 3">
    <name type="scientific">Planoprotostelium fungivorum</name>
    <dbReference type="NCBI Taxonomy" id="1890364"/>
    <lineage>
        <taxon>Eukaryota</taxon>
        <taxon>Amoebozoa</taxon>
        <taxon>Evosea</taxon>
        <taxon>Variosea</taxon>
        <taxon>Cavosteliida</taxon>
        <taxon>Cavosteliaceae</taxon>
        <taxon>Planoprotostelium</taxon>
    </lineage>
</organism>
<proteinExistence type="predicted"/>
<feature type="region of interest" description="Disordered" evidence="1">
    <location>
        <begin position="657"/>
        <end position="759"/>
    </location>
</feature>
<dbReference type="EMBL" id="MDYQ01000194">
    <property type="protein sequence ID" value="PRP79175.1"/>
    <property type="molecule type" value="Genomic_DNA"/>
</dbReference>
<feature type="compositionally biased region" description="Low complexity" evidence="1">
    <location>
        <begin position="661"/>
        <end position="700"/>
    </location>
</feature>
<feature type="compositionally biased region" description="Low complexity" evidence="1">
    <location>
        <begin position="710"/>
        <end position="748"/>
    </location>
</feature>
<name>A0A2P6N5E4_9EUKA</name>
<evidence type="ECO:0000313" key="3">
    <source>
        <dbReference type="Proteomes" id="UP000241769"/>
    </source>
</evidence>
<dbReference type="InParanoid" id="A0A2P6N5E4"/>
<sequence>MKSVESDLSLRWNCFCPRMLNEVDRNRGTDQTPDMTPDAVKSADLTDRLGTHSLTSAGRFLLLAVERPYELNVIILTRLSNMKSVLSLFILWITLCQAQNYSLTLSTVPRTGLFSPVYTACSSVAYFTAESTATIFSNLGPVRCVALCDGKVSPRSSICHTYQLVVYAPDSAQDLLLDLPIDITVTNADIIDVTVGVGAYAEAPSYLRFTSLEPYFFAFDFELEYGLPLRTSFSEALLVKAGTFMQNPLYLQPTETFRSFEVEVNSTNSFTFEGDHISGVIPQICATNDITYLLKDGSSIEVLQKFSCVKLGVQSATNYTLVSVQTPPTLVISSSGDFAAPCTTFGSSVDRYALIKFNATDLFGRVFFNGSYYGFDLTRSFDKAINCGVQAEVTVSAVIDPEEVLLVSSSDLLTEITKSVTQLIIPPGFIGTGQSYDDPLDTAIGRQSCTNSNLTFNYGGDFGSSILLSVCHTVSSDSIIYVNAIQETVVLRPPSRHCLKIDGLPRNAEINFVNAVTYTYNSSDTIFSAITCSDDILDISIAPPNTQINITLVKISCQATYGQTYDIDDLAIFQYPPILTDIAVRSFNVTGTASAPPIVPPLYRAQNSPFSNRLFDQSASRAIVVAIGRGQLTTNLGTSDGVNTGFDEAYQSLDGCPLSPPTMTSSEMTFTSSSVVDSTADSTSLADDSTSIDETSSEVDASSPSTLANIKSSSSVSITSSTEKSSSVESSSSVASSASTASTTSSVTENGSVTDDNTGFVDSGTFYDTATSVSTTASGPLTNGAETINISVLSIAITMIVSMFLWTSG</sequence>
<reference evidence="2 3" key="1">
    <citation type="journal article" date="2018" name="Genome Biol. Evol.">
        <title>Multiple Roots of Fruiting Body Formation in Amoebozoa.</title>
        <authorList>
            <person name="Hillmann F."/>
            <person name="Forbes G."/>
            <person name="Novohradska S."/>
            <person name="Ferling I."/>
            <person name="Riege K."/>
            <person name="Groth M."/>
            <person name="Westermann M."/>
            <person name="Marz M."/>
            <person name="Spaller T."/>
            <person name="Winckler T."/>
            <person name="Schaap P."/>
            <person name="Glockner G."/>
        </authorList>
    </citation>
    <scope>NUCLEOTIDE SEQUENCE [LARGE SCALE GENOMIC DNA]</scope>
    <source>
        <strain evidence="2 3">Jena</strain>
    </source>
</reference>
<dbReference type="Proteomes" id="UP000241769">
    <property type="component" value="Unassembled WGS sequence"/>
</dbReference>
<evidence type="ECO:0000256" key="1">
    <source>
        <dbReference type="SAM" id="MobiDB-lite"/>
    </source>
</evidence>
<accession>A0A2P6N5E4</accession>
<gene>
    <name evidence="2" type="ORF">PROFUN_13055</name>
</gene>
<evidence type="ECO:0000313" key="2">
    <source>
        <dbReference type="EMBL" id="PRP79175.1"/>
    </source>
</evidence>
<protein>
    <submittedName>
        <fullName evidence="2">Uncharacterized protein</fullName>
    </submittedName>
</protein>
<keyword evidence="3" id="KW-1185">Reference proteome</keyword>
<comment type="caution">
    <text evidence="2">The sequence shown here is derived from an EMBL/GenBank/DDBJ whole genome shotgun (WGS) entry which is preliminary data.</text>
</comment>
<dbReference type="AlphaFoldDB" id="A0A2P6N5E4"/>